<evidence type="ECO:0000256" key="2">
    <source>
        <dbReference type="ARBA" id="ARBA00001832"/>
    </source>
</evidence>
<dbReference type="NCBIfam" id="NF003280">
    <property type="entry name" value="PRK04270.1"/>
    <property type="match status" value="1"/>
</dbReference>
<feature type="compositionally biased region" description="Basic and acidic residues" evidence="8">
    <location>
        <begin position="485"/>
        <end position="497"/>
    </location>
</feature>
<dbReference type="Proteomes" id="UP000217199">
    <property type="component" value="Unassembled WGS sequence"/>
</dbReference>
<dbReference type="InterPro" id="IPR032819">
    <property type="entry name" value="TruB_C"/>
</dbReference>
<evidence type="ECO:0000259" key="10">
    <source>
        <dbReference type="SMART" id="SM01136"/>
    </source>
</evidence>
<keyword evidence="6" id="KW-0413">Isomerase</keyword>
<protein>
    <recommendedName>
        <fullName evidence="5">H/ACA ribonucleoprotein complex subunit CBF5</fullName>
    </recommendedName>
    <alternativeName>
        <fullName evidence="7">H/ACA ribonucleoprotein complex subunit cbf5</fullName>
    </alternativeName>
</protein>
<dbReference type="AlphaFoldDB" id="A0A286URR8"/>
<dbReference type="CDD" id="cd21148">
    <property type="entry name" value="PUA_Cbf5"/>
    <property type="match status" value="1"/>
</dbReference>
<dbReference type="InterPro" id="IPR002478">
    <property type="entry name" value="PUA"/>
</dbReference>
<dbReference type="EMBL" id="NBII01000002">
    <property type="protein sequence ID" value="PAV22165.1"/>
    <property type="molecule type" value="Genomic_DNA"/>
</dbReference>
<dbReference type="InterPro" id="IPR002501">
    <property type="entry name" value="PsdUridine_synth_N"/>
</dbReference>
<comment type="caution">
    <text evidence="11">The sequence shown here is derived from an EMBL/GenBank/DDBJ whole genome shotgun (WGS) entry which is preliminary data.</text>
</comment>
<evidence type="ECO:0000256" key="3">
    <source>
        <dbReference type="ARBA" id="ARBA00001896"/>
    </source>
</evidence>
<dbReference type="NCBIfam" id="TIGR00451">
    <property type="entry name" value="unchar_dom_2"/>
    <property type="match status" value="1"/>
</dbReference>
<feature type="compositionally biased region" description="Basic residues" evidence="8">
    <location>
        <begin position="447"/>
        <end position="465"/>
    </location>
</feature>
<organism evidence="11 12">
    <name type="scientific">Pyrrhoderma noxium</name>
    <dbReference type="NCBI Taxonomy" id="2282107"/>
    <lineage>
        <taxon>Eukaryota</taxon>
        <taxon>Fungi</taxon>
        <taxon>Dikarya</taxon>
        <taxon>Basidiomycota</taxon>
        <taxon>Agaricomycotina</taxon>
        <taxon>Agaricomycetes</taxon>
        <taxon>Hymenochaetales</taxon>
        <taxon>Hymenochaetaceae</taxon>
        <taxon>Pyrrhoderma</taxon>
    </lineage>
</organism>
<evidence type="ECO:0000256" key="6">
    <source>
        <dbReference type="ARBA" id="ARBA00023235"/>
    </source>
</evidence>
<dbReference type="GO" id="GO:0031118">
    <property type="term" value="P:rRNA pseudouridine synthesis"/>
    <property type="evidence" value="ECO:0007669"/>
    <property type="project" value="TreeGrafter"/>
</dbReference>
<dbReference type="PROSITE" id="PS50890">
    <property type="entry name" value="PUA"/>
    <property type="match status" value="1"/>
</dbReference>
<dbReference type="GO" id="GO:0003723">
    <property type="term" value="F:RNA binding"/>
    <property type="evidence" value="ECO:0007669"/>
    <property type="project" value="InterPro"/>
</dbReference>
<proteinExistence type="inferred from homology"/>
<dbReference type="STRING" id="2282107.A0A286URR8"/>
<dbReference type="InParanoid" id="A0A286URR8"/>
<feature type="compositionally biased region" description="Basic and acidic residues" evidence="8">
    <location>
        <begin position="512"/>
        <end position="524"/>
    </location>
</feature>
<sequence length="524" mass="58504">MAKELTKSQVASAQLNGDFSIKSEETAPKLDTSQWPLLLKNYDKLLVRSSHFTPIPAGCSPLKRDIQSYIKSGVINLDKPSNPSSHEVVAWLRRILRCEKTGHSGTLDPKVTGCLIVCIDRATRLVKSQQGAGKEYVAVLRLHGPLENPAALPRALQTLTGALFQRPPLISAVKRQLRVRTIYESKLLEFDEKRNLAVFWVNCEAGTYIRTLCVHLGLLLGVGGHMQELRRVRSGAMSENDDIVTMHDVLDAQWLYDNTRDESYLRRVIRPLESLLVGYKRIVVKDSAVNAVCYGAKLMIPGLLRYEADIALHEEVVLMTTKGEAIALGIAQMTTVELATCDHGVVAKVKRCIMERDTYPRRWGLGPKALEKKKMIKDGKLGKHGEKTDATPAEWSKDYVDYTRDDPAAGPSTLPPAPVVAAEAPEVSMIEERAEEPASPEKEKKEKKDKKEKKEKKDKEKKRKRLSDVPEPDGDISMAVSAAGDDEKKETEEERAERKRRKAEKKAAKAAAAEEKKSKRQKTD</sequence>
<dbReference type="Pfam" id="PF01509">
    <property type="entry name" value="TruB_N"/>
    <property type="match status" value="1"/>
</dbReference>
<evidence type="ECO:0000313" key="11">
    <source>
        <dbReference type="EMBL" id="PAV22165.1"/>
    </source>
</evidence>
<dbReference type="FunCoup" id="A0A286URR8">
    <property type="interactions" value="788"/>
</dbReference>
<dbReference type="InterPro" id="IPR015947">
    <property type="entry name" value="PUA-like_sf"/>
</dbReference>
<comment type="catalytic activity">
    <reaction evidence="2">
        <text>uridine in snRNA = pseudouridine in snRNA</text>
        <dbReference type="Rhea" id="RHEA:51124"/>
        <dbReference type="Rhea" id="RHEA-COMP:12891"/>
        <dbReference type="Rhea" id="RHEA-COMP:12892"/>
        <dbReference type="ChEBI" id="CHEBI:65314"/>
        <dbReference type="ChEBI" id="CHEBI:65315"/>
    </reaction>
</comment>
<comment type="similarity">
    <text evidence="4">Belongs to the pseudouridine synthase TruB family.</text>
</comment>
<dbReference type="OrthoDB" id="10250002at2759"/>
<feature type="domain" description="PUA" evidence="9">
    <location>
        <begin position="280"/>
        <end position="354"/>
    </location>
</feature>
<dbReference type="GO" id="GO:0031120">
    <property type="term" value="P:snRNA pseudouridine synthesis"/>
    <property type="evidence" value="ECO:0007669"/>
    <property type="project" value="TreeGrafter"/>
</dbReference>
<dbReference type="Gene3D" id="2.30.130.10">
    <property type="entry name" value="PUA domain"/>
    <property type="match status" value="1"/>
</dbReference>
<evidence type="ECO:0000256" key="4">
    <source>
        <dbReference type="ARBA" id="ARBA00008999"/>
    </source>
</evidence>
<dbReference type="SMART" id="SM01136">
    <property type="entry name" value="DKCLD"/>
    <property type="match status" value="1"/>
</dbReference>
<feature type="compositionally biased region" description="Basic and acidic residues" evidence="8">
    <location>
        <begin position="430"/>
        <end position="446"/>
    </location>
</feature>
<dbReference type="InterPro" id="IPR004802">
    <property type="entry name" value="tRNA_PsdUridine_synth_B_fam"/>
</dbReference>
<dbReference type="GO" id="GO:1990481">
    <property type="term" value="P:mRNA pseudouridine synthesis"/>
    <property type="evidence" value="ECO:0007669"/>
    <property type="project" value="TreeGrafter"/>
</dbReference>
<dbReference type="GO" id="GO:0000495">
    <property type="term" value="P:box H/ACA sno(s)RNA 3'-end processing"/>
    <property type="evidence" value="ECO:0007669"/>
    <property type="project" value="TreeGrafter"/>
</dbReference>
<feature type="region of interest" description="Disordered" evidence="8">
    <location>
        <begin position="430"/>
        <end position="524"/>
    </location>
</feature>
<evidence type="ECO:0000256" key="8">
    <source>
        <dbReference type="SAM" id="MobiDB-lite"/>
    </source>
</evidence>
<dbReference type="GO" id="GO:0031429">
    <property type="term" value="C:box H/ACA snoRNP complex"/>
    <property type="evidence" value="ECO:0007669"/>
    <property type="project" value="TreeGrafter"/>
</dbReference>
<dbReference type="PANTHER" id="PTHR23127:SF0">
    <property type="entry name" value="H_ACA RIBONUCLEOPROTEIN COMPLEX SUBUNIT DKC1"/>
    <property type="match status" value="1"/>
</dbReference>
<dbReference type="InterPro" id="IPR020103">
    <property type="entry name" value="PsdUridine_synth_cat_dom_sf"/>
</dbReference>
<accession>A0A286URR8</accession>
<dbReference type="FunFam" id="3.30.2350.10:FF:000001">
    <property type="entry name" value="H/ACA ribonucleoprotein complex subunit CBF5"/>
    <property type="match status" value="1"/>
</dbReference>
<evidence type="ECO:0000313" key="12">
    <source>
        <dbReference type="Proteomes" id="UP000217199"/>
    </source>
</evidence>
<keyword evidence="12" id="KW-1185">Reference proteome</keyword>
<dbReference type="InterPro" id="IPR012960">
    <property type="entry name" value="Dyskerin-like"/>
</dbReference>
<dbReference type="PANTHER" id="PTHR23127">
    <property type="entry name" value="CENTROMERE/MICROTUBULE BINDING PROTEIN CBF5"/>
    <property type="match status" value="1"/>
</dbReference>
<comment type="catalytic activity">
    <reaction evidence="1">
        <text>a uridine in mRNA = a pseudouridine in mRNA</text>
        <dbReference type="Rhea" id="RHEA:56644"/>
        <dbReference type="Rhea" id="RHEA-COMP:14658"/>
        <dbReference type="Rhea" id="RHEA-COMP:14659"/>
        <dbReference type="ChEBI" id="CHEBI:65314"/>
        <dbReference type="ChEBI" id="CHEBI:65315"/>
    </reaction>
</comment>
<dbReference type="InterPro" id="IPR004521">
    <property type="entry name" value="Uncharacterised_CHP00451"/>
</dbReference>
<evidence type="ECO:0000259" key="9">
    <source>
        <dbReference type="SMART" id="SM00359"/>
    </source>
</evidence>
<feature type="domain" description="Dyskerin-like" evidence="10">
    <location>
        <begin position="31"/>
        <end position="89"/>
    </location>
</feature>
<dbReference type="SMART" id="SM00359">
    <property type="entry name" value="PUA"/>
    <property type="match status" value="1"/>
</dbReference>
<dbReference type="Gene3D" id="3.30.2350.10">
    <property type="entry name" value="Pseudouridine synthase"/>
    <property type="match status" value="1"/>
</dbReference>
<dbReference type="GO" id="GO:0009982">
    <property type="term" value="F:pseudouridine synthase activity"/>
    <property type="evidence" value="ECO:0007669"/>
    <property type="project" value="InterPro"/>
</dbReference>
<comment type="catalytic activity">
    <reaction evidence="3">
        <text>uridine in 5S rRNA = pseudouridine in 5S rRNA</text>
        <dbReference type="Rhea" id="RHEA:47036"/>
        <dbReference type="Rhea" id="RHEA-COMP:11730"/>
        <dbReference type="Rhea" id="RHEA-COMP:11731"/>
        <dbReference type="ChEBI" id="CHEBI:65314"/>
        <dbReference type="ChEBI" id="CHEBI:65315"/>
    </reaction>
</comment>
<name>A0A286URR8_9AGAM</name>
<dbReference type="CDD" id="cd02572">
    <property type="entry name" value="PseudoU_synth_hDyskerin"/>
    <property type="match status" value="1"/>
</dbReference>
<dbReference type="SUPFAM" id="SSF55120">
    <property type="entry name" value="Pseudouridine synthase"/>
    <property type="match status" value="1"/>
</dbReference>
<dbReference type="InterPro" id="IPR036974">
    <property type="entry name" value="PUA_sf"/>
</dbReference>
<dbReference type="Pfam" id="PF08068">
    <property type="entry name" value="DKCLD"/>
    <property type="match status" value="1"/>
</dbReference>
<dbReference type="Pfam" id="PF01472">
    <property type="entry name" value="PUA"/>
    <property type="match status" value="1"/>
</dbReference>
<dbReference type="SUPFAM" id="SSF88697">
    <property type="entry name" value="PUA domain-like"/>
    <property type="match status" value="1"/>
</dbReference>
<evidence type="ECO:0000256" key="5">
    <source>
        <dbReference type="ARBA" id="ARBA00019272"/>
    </source>
</evidence>
<gene>
    <name evidence="11" type="ORF">PNOK_0212200</name>
</gene>
<dbReference type="Pfam" id="PF16198">
    <property type="entry name" value="TruB_C_2"/>
    <property type="match status" value="1"/>
</dbReference>
<evidence type="ECO:0000256" key="1">
    <source>
        <dbReference type="ARBA" id="ARBA00001166"/>
    </source>
</evidence>
<dbReference type="NCBIfam" id="TIGR00425">
    <property type="entry name" value="CBF5"/>
    <property type="match status" value="1"/>
</dbReference>
<evidence type="ECO:0000256" key="7">
    <source>
        <dbReference type="ARBA" id="ARBA00072225"/>
    </source>
</evidence>
<reference evidence="11 12" key="1">
    <citation type="journal article" date="2017" name="Mol. Ecol.">
        <title>Comparative and population genomic landscape of Phellinus noxius: A hypervariable fungus causing root rot in trees.</title>
        <authorList>
            <person name="Chung C.L."/>
            <person name="Lee T.J."/>
            <person name="Akiba M."/>
            <person name="Lee H.H."/>
            <person name="Kuo T.H."/>
            <person name="Liu D."/>
            <person name="Ke H.M."/>
            <person name="Yokoi T."/>
            <person name="Roa M.B."/>
            <person name="Lu M.J."/>
            <person name="Chang Y.Y."/>
            <person name="Ann P.J."/>
            <person name="Tsai J.N."/>
            <person name="Chen C.Y."/>
            <person name="Tzean S.S."/>
            <person name="Ota Y."/>
            <person name="Hattori T."/>
            <person name="Sahashi N."/>
            <person name="Liou R.F."/>
            <person name="Kikuchi T."/>
            <person name="Tsai I.J."/>
        </authorList>
    </citation>
    <scope>NUCLEOTIDE SEQUENCE [LARGE SCALE GENOMIC DNA]</scope>
    <source>
        <strain evidence="11 12">FFPRI411160</strain>
    </source>
</reference>